<dbReference type="RefSeq" id="WP_238461942.1">
    <property type="nucleotide sequence ID" value="NZ_JAKLJA010000001.1"/>
</dbReference>
<organism evidence="1 2">
    <name type="scientific">Paraburkholderia tagetis</name>
    <dbReference type="NCBI Taxonomy" id="2913261"/>
    <lineage>
        <taxon>Bacteria</taxon>
        <taxon>Pseudomonadati</taxon>
        <taxon>Pseudomonadota</taxon>
        <taxon>Betaproteobacteria</taxon>
        <taxon>Burkholderiales</taxon>
        <taxon>Burkholderiaceae</taxon>
        <taxon>Paraburkholderia</taxon>
    </lineage>
</organism>
<protein>
    <submittedName>
        <fullName evidence="1">Uncharacterized protein</fullName>
    </submittedName>
</protein>
<gene>
    <name evidence="1" type="ORF">L5014_02230</name>
</gene>
<keyword evidence="2" id="KW-1185">Reference proteome</keyword>
<evidence type="ECO:0000313" key="2">
    <source>
        <dbReference type="Proteomes" id="UP001139308"/>
    </source>
</evidence>
<proteinExistence type="predicted"/>
<evidence type="ECO:0000313" key="1">
    <source>
        <dbReference type="EMBL" id="MCG5072187.1"/>
    </source>
</evidence>
<dbReference type="EMBL" id="JAKLJA010000001">
    <property type="protein sequence ID" value="MCG5072187.1"/>
    <property type="molecule type" value="Genomic_DNA"/>
</dbReference>
<dbReference type="AlphaFoldDB" id="A0A9X1UG76"/>
<comment type="caution">
    <text evidence="1">The sequence shown here is derived from an EMBL/GenBank/DDBJ whole genome shotgun (WGS) entry which is preliminary data.</text>
</comment>
<name>A0A9X1UG76_9BURK</name>
<accession>A0A9X1UG76</accession>
<dbReference type="Proteomes" id="UP001139308">
    <property type="component" value="Unassembled WGS sequence"/>
</dbReference>
<reference evidence="1" key="1">
    <citation type="submission" date="2022-01" db="EMBL/GenBank/DDBJ databases">
        <title>Genome sequence and assembly of Parabukholderia sp. RG36.</title>
        <authorList>
            <person name="Chhetri G."/>
        </authorList>
    </citation>
    <scope>NUCLEOTIDE SEQUENCE</scope>
    <source>
        <strain evidence="1">RG36</strain>
    </source>
</reference>
<sequence>MTVQFRSWCVDFDQGYKAFEEAKKFCKSGVDFQLVGTGAGDNCLSWSKKILKVAGIENIDSDCPRFSVSSGMEFKGQSELEKFKPSEGQLAYWARGVPPLKIG</sequence>